<accession>A0A6B9LJ77</accession>
<proteinExistence type="predicted"/>
<dbReference type="KEGG" id="vg:60320931"/>
<dbReference type="EMBL" id="MN813686">
    <property type="protein sequence ID" value="QHB37369.1"/>
    <property type="molecule type" value="Genomic_DNA"/>
</dbReference>
<organism evidence="1 2">
    <name type="scientific">Mycobacterium phage BirdsNest</name>
    <dbReference type="NCBI Taxonomy" id="2686231"/>
    <lineage>
        <taxon>Viruses</taxon>
        <taxon>Duplodnaviria</taxon>
        <taxon>Heunggongvirae</taxon>
        <taxon>Uroviricota</taxon>
        <taxon>Caudoviricetes</taxon>
        <taxon>Bclasvirinae</taxon>
        <taxon>Birdsnestvirus</taxon>
        <taxon>Birdsnestvirus birdsnest</taxon>
    </lineage>
</organism>
<evidence type="ECO:0000313" key="1">
    <source>
        <dbReference type="EMBL" id="QHB37369.1"/>
    </source>
</evidence>
<name>A0A6B9LJ77_9CAUD</name>
<gene>
    <name evidence="1" type="primary">67</name>
    <name evidence="1" type="ORF">PBI_BIRDSNEST_67</name>
</gene>
<sequence>MPSWQSVTPPRGPHATTGVCWCGYVTGRVGRIEKPTAGLYGRGVDPKARA</sequence>
<dbReference type="Proteomes" id="UP000463946">
    <property type="component" value="Segment"/>
</dbReference>
<keyword evidence="2" id="KW-1185">Reference proteome</keyword>
<dbReference type="RefSeq" id="YP_009949526.1">
    <property type="nucleotide sequence ID" value="NC_051581.1"/>
</dbReference>
<reference evidence="1 2" key="1">
    <citation type="submission" date="2019-12" db="EMBL/GenBank/DDBJ databases">
        <authorList>
            <person name="Lauer M.J."/>
            <person name="Curtus N.L."/>
            <person name="Garlena R.A."/>
            <person name="Russell D.A."/>
            <person name="Pope W.H."/>
            <person name="Jacobs-Sera D."/>
            <person name="Hatfull G.F."/>
        </authorList>
    </citation>
    <scope>NUCLEOTIDE SEQUENCE [LARGE SCALE GENOMIC DNA]</scope>
</reference>
<protein>
    <submittedName>
        <fullName evidence="1">Uncharacterized protein</fullName>
    </submittedName>
</protein>
<dbReference type="GeneID" id="60320931"/>
<evidence type="ECO:0000313" key="2">
    <source>
        <dbReference type="Proteomes" id="UP000463946"/>
    </source>
</evidence>